<dbReference type="InterPro" id="IPR000312">
    <property type="entry name" value="Glycosyl_Trfase_fam3"/>
</dbReference>
<dbReference type="NCBIfam" id="TIGR02644">
    <property type="entry name" value="Y_phosphoryl"/>
    <property type="match status" value="1"/>
</dbReference>
<dbReference type="EMBL" id="HAAD01005044">
    <property type="protein sequence ID" value="CDG71276.1"/>
    <property type="molecule type" value="mRNA"/>
</dbReference>
<dbReference type="GO" id="GO:0009032">
    <property type="term" value="F:thymidine phosphorylase activity"/>
    <property type="evidence" value="ECO:0007669"/>
    <property type="project" value="UniProtKB-UniRule"/>
</dbReference>
<dbReference type="InterPro" id="IPR036320">
    <property type="entry name" value="Glycosyl_Trfase_fam3_N_dom_sf"/>
</dbReference>
<comment type="pathway">
    <text evidence="5">Pyrimidine metabolism; dTMP biosynthesis via salvage pathway; dTMP from thymine: step 1/2.</text>
</comment>
<organism evidence="7">
    <name type="scientific">Hydra vulgaris</name>
    <name type="common">Hydra</name>
    <name type="synonym">Hydra attenuata</name>
    <dbReference type="NCBI Taxonomy" id="6087"/>
    <lineage>
        <taxon>Eukaryota</taxon>
        <taxon>Metazoa</taxon>
        <taxon>Cnidaria</taxon>
        <taxon>Hydrozoa</taxon>
        <taxon>Hydroidolina</taxon>
        <taxon>Anthoathecata</taxon>
        <taxon>Aplanulata</taxon>
        <taxon>Hydridae</taxon>
        <taxon>Hydra</taxon>
    </lineage>
</organism>
<name>T2MGN6_HYDVU</name>
<dbReference type="GO" id="GO:0005829">
    <property type="term" value="C:cytosol"/>
    <property type="evidence" value="ECO:0007669"/>
    <property type="project" value="TreeGrafter"/>
</dbReference>
<proteinExistence type="evidence at transcript level"/>
<keyword evidence="4 5" id="KW-0808">Transferase</keyword>
<evidence type="ECO:0000256" key="5">
    <source>
        <dbReference type="PIRNR" id="PIRNR000478"/>
    </source>
</evidence>
<evidence type="ECO:0000256" key="4">
    <source>
        <dbReference type="ARBA" id="ARBA00022679"/>
    </source>
</evidence>
<dbReference type="Gene3D" id="1.20.970.10">
    <property type="entry name" value="Transferase, Pyrimidine Nucleoside Phosphorylase, Chain C"/>
    <property type="match status" value="1"/>
</dbReference>
<comment type="similarity">
    <text evidence="1 5">Belongs to the thymidine/pyrimidine-nucleoside phosphorylase family.</text>
</comment>
<comment type="catalytic activity">
    <reaction evidence="5">
        <text>thymidine + phosphate = 2-deoxy-alpha-D-ribose 1-phosphate + thymine</text>
        <dbReference type="Rhea" id="RHEA:16037"/>
        <dbReference type="ChEBI" id="CHEBI:17748"/>
        <dbReference type="ChEBI" id="CHEBI:17821"/>
        <dbReference type="ChEBI" id="CHEBI:43474"/>
        <dbReference type="ChEBI" id="CHEBI:57259"/>
        <dbReference type="EC" id="2.4.2.4"/>
    </reaction>
</comment>
<accession>T2MGN6</accession>
<gene>
    <name evidence="7" type="primary">TYMP</name>
</gene>
<dbReference type="PANTHER" id="PTHR10515">
    <property type="entry name" value="THYMIDINE PHOSPHORYLASE"/>
    <property type="match status" value="1"/>
</dbReference>
<dbReference type="InterPro" id="IPR000053">
    <property type="entry name" value="Thymidine/pyrmidine_PPase"/>
</dbReference>
<protein>
    <recommendedName>
        <fullName evidence="5">Thymidine phosphorylase</fullName>
        <shortName evidence="5">TP</shortName>
        <ecNumber evidence="5">2.4.2.4</ecNumber>
    </recommendedName>
    <alternativeName>
        <fullName evidence="5">TdRPase</fullName>
    </alternativeName>
</protein>
<dbReference type="SUPFAM" id="SSF52418">
    <property type="entry name" value="Nucleoside phosphorylase/phosphoribosyltransferase catalytic domain"/>
    <property type="match status" value="1"/>
</dbReference>
<dbReference type="Pfam" id="PF07831">
    <property type="entry name" value="PYNP_C"/>
    <property type="match status" value="1"/>
</dbReference>
<dbReference type="FunFam" id="3.40.1030.10:FF:000003">
    <property type="entry name" value="Pyrimidine-nucleoside phosphorylase"/>
    <property type="match status" value="1"/>
</dbReference>
<dbReference type="PIRSF" id="PIRSF000478">
    <property type="entry name" value="TP_PyNP"/>
    <property type="match status" value="1"/>
</dbReference>
<dbReference type="NCBIfam" id="NF004490">
    <property type="entry name" value="PRK05820.1"/>
    <property type="match status" value="1"/>
</dbReference>
<dbReference type="GO" id="GO:0004645">
    <property type="term" value="F:1,4-alpha-oligoglucan phosphorylase activity"/>
    <property type="evidence" value="ECO:0007669"/>
    <property type="project" value="InterPro"/>
</dbReference>
<dbReference type="Gene3D" id="3.90.1170.30">
    <property type="entry name" value="Pyrimidine nucleoside phosphorylase-like, C-terminal domain"/>
    <property type="match status" value="1"/>
</dbReference>
<dbReference type="GO" id="GO:0006213">
    <property type="term" value="P:pyrimidine nucleoside metabolic process"/>
    <property type="evidence" value="ECO:0007669"/>
    <property type="project" value="UniProtKB-UniRule"/>
</dbReference>
<dbReference type="InterPro" id="IPR013102">
    <property type="entry name" value="PYNP_C"/>
</dbReference>
<evidence type="ECO:0000256" key="2">
    <source>
        <dbReference type="ARBA" id="ARBA00011738"/>
    </source>
</evidence>
<comment type="subunit">
    <text evidence="2 5">Homodimer.</text>
</comment>
<dbReference type="SMART" id="SM00941">
    <property type="entry name" value="PYNP_C"/>
    <property type="match status" value="1"/>
</dbReference>
<dbReference type="OrthoDB" id="445007at2759"/>
<dbReference type="Pfam" id="PF02885">
    <property type="entry name" value="Glycos_trans_3N"/>
    <property type="match status" value="1"/>
</dbReference>
<keyword evidence="3 5" id="KW-0328">Glycosyltransferase</keyword>
<dbReference type="InterPro" id="IPR018090">
    <property type="entry name" value="Pyrmidine_PPas_bac/euk"/>
</dbReference>
<dbReference type="UniPathway" id="UPA00578">
    <property type="reaction ID" value="UER00638"/>
</dbReference>
<feature type="domain" description="Pyrimidine nucleoside phosphorylase C-terminal" evidence="6">
    <location>
        <begin position="355"/>
        <end position="429"/>
    </location>
</feature>
<dbReference type="PANTHER" id="PTHR10515:SF0">
    <property type="entry name" value="THYMIDINE PHOSPHORYLASE"/>
    <property type="match status" value="1"/>
</dbReference>
<evidence type="ECO:0000313" key="7">
    <source>
        <dbReference type="EMBL" id="CDG71276.1"/>
    </source>
</evidence>
<dbReference type="Pfam" id="PF00591">
    <property type="entry name" value="Glycos_transf_3"/>
    <property type="match status" value="1"/>
</dbReference>
<reference evidence="7" key="1">
    <citation type="journal article" date="2013" name="Genome Biol. Evol.">
        <title>Punctuated emergences of genetic and phenotypic innovations in eumetazoan, bilaterian, euteleostome, and hominidae ancestors.</title>
        <authorList>
            <person name="Wenger Y."/>
            <person name="Galliot B."/>
        </authorList>
    </citation>
    <scope>NUCLEOTIDE SEQUENCE</scope>
    <source>
        <tissue evidence="7">Whole animals</tissue>
    </source>
</reference>
<evidence type="ECO:0000256" key="1">
    <source>
        <dbReference type="ARBA" id="ARBA00006915"/>
    </source>
</evidence>
<evidence type="ECO:0000256" key="3">
    <source>
        <dbReference type="ARBA" id="ARBA00022676"/>
    </source>
</evidence>
<sequence>MSSSFSFSDVIALKQNSKALTRDQIQWIIDSIIGKKFHDAQIGAFLMAVFLKGMTNEETIALTSIMTGSGEVLSWPEEWKHLVVDKHSTGGVGDKVSLILAPALAACGLKVPMISGRSLGFTGGTLDKLESIPGFNVNITTDKIQDIVKDVGCCIVGQTLTLVPADKILYSLRDITSTVASAPLICSSIISKKAAEGLSSLVLDVKYGRGSFQCTPTDAENLAKLLVAVGNGVGMKTTALITSMEEPLGMMIGNSLEVLESVHCLQGKGPSDVLDLVIAQGRELLLQQGLAATPEEASSQVIHSISSGRALEVFRQMLVAQGVDEETSKAICKSPETVLPISNHTTDIKSSKSGTVIGIDPLKCAEVSGVLGAGRLQPSDIVTHNTGIQLFKKVGNLIQQGETWATVYHVDKKLSDELILKLESALSVTSENITDEIKSKIHSIIK</sequence>
<comment type="function">
    <text evidence="5">Catalyzes the reversible phosphorolysis of thymidine. The produced molecules are then utilized as carbon and energy sources or in the rescue of pyrimidine bases for nucleotide synthesis.</text>
</comment>
<dbReference type="InterPro" id="IPR036566">
    <property type="entry name" value="PYNP-like_C_sf"/>
</dbReference>
<dbReference type="InterPro" id="IPR017459">
    <property type="entry name" value="Glycosyl_Trfase_fam3_N_dom"/>
</dbReference>
<dbReference type="Gene3D" id="3.40.1030.10">
    <property type="entry name" value="Nucleoside phosphorylase/phosphoribosyltransferase catalytic domain"/>
    <property type="match status" value="1"/>
</dbReference>
<dbReference type="SUPFAM" id="SSF54680">
    <property type="entry name" value="Pyrimidine nucleoside phosphorylase C-terminal domain"/>
    <property type="match status" value="1"/>
</dbReference>
<dbReference type="InterPro" id="IPR035902">
    <property type="entry name" value="Nuc_phospho_transferase"/>
</dbReference>
<evidence type="ECO:0000259" key="6">
    <source>
        <dbReference type="SMART" id="SM00941"/>
    </source>
</evidence>
<dbReference type="GO" id="GO:0006206">
    <property type="term" value="P:pyrimidine nucleobase metabolic process"/>
    <property type="evidence" value="ECO:0007669"/>
    <property type="project" value="InterPro"/>
</dbReference>
<dbReference type="EC" id="2.4.2.4" evidence="5"/>
<dbReference type="AlphaFoldDB" id="T2MGN6"/>
<dbReference type="SUPFAM" id="SSF47648">
    <property type="entry name" value="Nucleoside phosphorylase/phosphoribosyltransferase N-terminal domain"/>
    <property type="match status" value="1"/>
</dbReference>